<reference evidence="3" key="1">
    <citation type="journal article" date="2023" name="Mol. Phylogenet. Evol.">
        <title>Genome-scale phylogeny and comparative genomics of the fungal order Sordariales.</title>
        <authorList>
            <person name="Hensen N."/>
            <person name="Bonometti L."/>
            <person name="Westerberg I."/>
            <person name="Brannstrom I.O."/>
            <person name="Guillou S."/>
            <person name="Cros-Aarteil S."/>
            <person name="Calhoun S."/>
            <person name="Haridas S."/>
            <person name="Kuo A."/>
            <person name="Mondo S."/>
            <person name="Pangilinan J."/>
            <person name="Riley R."/>
            <person name="LaButti K."/>
            <person name="Andreopoulos B."/>
            <person name="Lipzen A."/>
            <person name="Chen C."/>
            <person name="Yan M."/>
            <person name="Daum C."/>
            <person name="Ng V."/>
            <person name="Clum A."/>
            <person name="Steindorff A."/>
            <person name="Ohm R.A."/>
            <person name="Martin F."/>
            <person name="Silar P."/>
            <person name="Natvig D.O."/>
            <person name="Lalanne C."/>
            <person name="Gautier V."/>
            <person name="Ament-Velasquez S.L."/>
            <person name="Kruys A."/>
            <person name="Hutchinson M.I."/>
            <person name="Powell A.J."/>
            <person name="Barry K."/>
            <person name="Miller A.N."/>
            <person name="Grigoriev I.V."/>
            <person name="Debuchy R."/>
            <person name="Gladieux P."/>
            <person name="Hiltunen Thoren M."/>
            <person name="Johannesson H."/>
        </authorList>
    </citation>
    <scope>NUCLEOTIDE SEQUENCE</scope>
    <source>
        <strain evidence="3">CBS 315.58</strain>
    </source>
</reference>
<dbReference type="Pfam" id="PF06985">
    <property type="entry name" value="HET"/>
    <property type="match status" value="1"/>
</dbReference>
<keyword evidence="4" id="KW-1185">Reference proteome</keyword>
<feature type="domain" description="Heterokaryon incompatibility" evidence="2">
    <location>
        <begin position="203"/>
        <end position="337"/>
    </location>
</feature>
<protein>
    <submittedName>
        <fullName evidence="3">Heterokaryon incompatibility protein-domain-containing protein</fullName>
    </submittedName>
</protein>
<evidence type="ECO:0000313" key="3">
    <source>
        <dbReference type="EMBL" id="KAK4204674.1"/>
    </source>
</evidence>
<dbReference type="InterPro" id="IPR010730">
    <property type="entry name" value="HET"/>
</dbReference>
<dbReference type="PANTHER" id="PTHR24148">
    <property type="entry name" value="ANKYRIN REPEAT DOMAIN-CONTAINING PROTEIN 39 HOMOLOG-RELATED"/>
    <property type="match status" value="1"/>
</dbReference>
<dbReference type="PANTHER" id="PTHR24148:SF81">
    <property type="entry name" value="HETEROKARYON INCOMPATIBILITY DOMAIN-CONTAINING PROTEIN"/>
    <property type="match status" value="1"/>
</dbReference>
<comment type="caution">
    <text evidence="3">The sequence shown here is derived from an EMBL/GenBank/DDBJ whole genome shotgun (WGS) entry which is preliminary data.</text>
</comment>
<gene>
    <name evidence="3" type="ORF">QBC40DRAFT_164253</name>
</gene>
<reference evidence="3" key="2">
    <citation type="submission" date="2023-05" db="EMBL/GenBank/DDBJ databases">
        <authorList>
            <consortium name="Lawrence Berkeley National Laboratory"/>
            <person name="Steindorff A."/>
            <person name="Hensen N."/>
            <person name="Bonometti L."/>
            <person name="Westerberg I."/>
            <person name="Brannstrom I.O."/>
            <person name="Guillou S."/>
            <person name="Cros-Aarteil S."/>
            <person name="Calhoun S."/>
            <person name="Haridas S."/>
            <person name="Kuo A."/>
            <person name="Mondo S."/>
            <person name="Pangilinan J."/>
            <person name="Riley R."/>
            <person name="Labutti K."/>
            <person name="Andreopoulos B."/>
            <person name="Lipzen A."/>
            <person name="Chen C."/>
            <person name="Yanf M."/>
            <person name="Daum C."/>
            <person name="Ng V."/>
            <person name="Clum A."/>
            <person name="Ohm R."/>
            <person name="Martin F."/>
            <person name="Silar P."/>
            <person name="Natvig D."/>
            <person name="Lalanne C."/>
            <person name="Gautier V."/>
            <person name="Ament-Velasquez S.L."/>
            <person name="Kruys A."/>
            <person name="Hutchinson M.I."/>
            <person name="Powell A.J."/>
            <person name="Barry K."/>
            <person name="Miller A.N."/>
            <person name="Grigoriev I.V."/>
            <person name="Debuchy R."/>
            <person name="Gladieux P."/>
            <person name="Thoren M.H."/>
            <person name="Johannesson H."/>
        </authorList>
    </citation>
    <scope>NUCLEOTIDE SEQUENCE</scope>
    <source>
        <strain evidence="3">CBS 315.58</strain>
    </source>
</reference>
<organism evidence="3 4">
    <name type="scientific">Triangularia verruculosa</name>
    <dbReference type="NCBI Taxonomy" id="2587418"/>
    <lineage>
        <taxon>Eukaryota</taxon>
        <taxon>Fungi</taxon>
        <taxon>Dikarya</taxon>
        <taxon>Ascomycota</taxon>
        <taxon>Pezizomycotina</taxon>
        <taxon>Sordariomycetes</taxon>
        <taxon>Sordariomycetidae</taxon>
        <taxon>Sordariales</taxon>
        <taxon>Podosporaceae</taxon>
        <taxon>Triangularia</taxon>
    </lineage>
</organism>
<dbReference type="EMBL" id="MU863880">
    <property type="protein sequence ID" value="KAK4204674.1"/>
    <property type="molecule type" value="Genomic_DNA"/>
</dbReference>
<dbReference type="Proteomes" id="UP001303160">
    <property type="component" value="Unassembled WGS sequence"/>
</dbReference>
<dbReference type="AlphaFoldDB" id="A0AAN6XPY5"/>
<dbReference type="InterPro" id="IPR052895">
    <property type="entry name" value="HetReg/Transcr_Mod"/>
</dbReference>
<feature type="region of interest" description="Disordered" evidence="1">
    <location>
        <begin position="125"/>
        <end position="151"/>
    </location>
</feature>
<accession>A0AAN6XPY5</accession>
<feature type="compositionally biased region" description="Polar residues" evidence="1">
    <location>
        <begin position="142"/>
        <end position="151"/>
    </location>
</feature>
<sequence>MSLRQVSILTQSSSSNNNDTFFHEDLVLQWLQASGSWHAPTCRKADVSLTDGIPFCMSCGSLGSLDDSEPSETPPAIPILHGKRSDMSLSWPCSVKYAARCTDQDGHDLGHVLQSIIAELEPSVDMADNPSTNISKREDVSTCPTMPNATSSTTKLQNAIYETTLASSDQHRRIRLLRLSPGAGAAPLHGNLKTYQLAYNPEYEALSYTWADANGNANRTKNLYLGKDWRAFPITTNCEAALRRLRRPHNERVIWVDAVCINQFDDSERSHQVQMMGDIYANAQQVLIFLGEDEPEVQMVARYLPIYSKSRYWQRKWDLLGPVLQRPYFFRSWIIQEIALAKKKLVADGTSWRAWPVYDTKMTGNPYLPWIGRFEKRKHQTSEHLLQLIIDSWSSQAYDPRDKVFSLLGAISGAAADGLVPDYSLTVEQVYTGFAAFSLTVHGQTGILKFAAGYAKSPRLPSWVPDWHFLSQNWDIMTHIRELHSSLAINCLMSLNKISTSRTENLQKPPLVDGLIYAPFSNITIHGSTGALCLYGSKITDLAPYEHTLKIIPAYQLTSDTLELPSVFHDSVAARYMAISCGPLFIAGLIGLQEDFSRLSVWFLHGIEQPVILRRIHPHRDSVYLLVDHCHIRKDIGVCMFSGSSRDVPFNETSDLSFQRRILTKPHHLSDLRIDLSPPRDFLAKFYKDLVEGKDLRACSEHDISHLQKLGEVAIKTWTSIIHRKVSCGLAPVPQERSMPALLFFLEDLLRSYENLAAYWEDIVTLLGTAQKLRNSDVGWIREQCSWHVNFQHVKMIRAVKSTIDCLFGKGDRNAKGSVTEIRWFQSKFRGLRDCNSEDEVQRVCRELDDERTKRGAAEGDQRAEEYEPKWMKGAMACPMWYMCQEMWRIRRPKLYSWWRQFRSLQLRMGMKFLCDAMEAEGELGWATNTASMIKCSMNKLPAEVEKWIVIREGDHKSDERKQAEFKRCSTNEFNLAMAKMMEQRMTRAGMEVELTIRSVKMIMEKRKQYAEFTKNEVWRKIVIV</sequence>
<evidence type="ECO:0000313" key="4">
    <source>
        <dbReference type="Proteomes" id="UP001303160"/>
    </source>
</evidence>
<evidence type="ECO:0000259" key="2">
    <source>
        <dbReference type="Pfam" id="PF06985"/>
    </source>
</evidence>
<evidence type="ECO:0000256" key="1">
    <source>
        <dbReference type="SAM" id="MobiDB-lite"/>
    </source>
</evidence>
<proteinExistence type="predicted"/>
<name>A0AAN6XPY5_9PEZI</name>